<dbReference type="AlphaFoldDB" id="A0AA47MQI6"/>
<name>A0AA47MQI6_MERPO</name>
<keyword evidence="3" id="KW-0805">Transcription regulation</keyword>
<gene>
    <name evidence="8" type="primary">hes7.1-a</name>
    <name evidence="8" type="ORF">N1851_017309</name>
</gene>
<feature type="region of interest" description="Disordered" evidence="6">
    <location>
        <begin position="1"/>
        <end position="27"/>
    </location>
</feature>
<dbReference type="PROSITE" id="PS50888">
    <property type="entry name" value="BHLH"/>
    <property type="match status" value="1"/>
</dbReference>
<evidence type="ECO:0000256" key="3">
    <source>
        <dbReference type="ARBA" id="ARBA00023015"/>
    </source>
</evidence>
<evidence type="ECO:0000259" key="7">
    <source>
        <dbReference type="PROSITE" id="PS50888"/>
    </source>
</evidence>
<accession>A0AA47MQI6</accession>
<dbReference type="PANTHER" id="PTHR10985">
    <property type="entry name" value="BASIC HELIX-LOOP-HELIX TRANSCRIPTION FACTOR, HES-RELATED"/>
    <property type="match status" value="1"/>
</dbReference>
<feature type="compositionally biased region" description="Polar residues" evidence="6">
    <location>
        <begin position="135"/>
        <end position="147"/>
    </location>
</feature>
<organism evidence="8 9">
    <name type="scientific">Merluccius polli</name>
    <name type="common">Benguela hake</name>
    <name type="synonym">Merluccius cadenati</name>
    <dbReference type="NCBI Taxonomy" id="89951"/>
    <lineage>
        <taxon>Eukaryota</taxon>
        <taxon>Metazoa</taxon>
        <taxon>Chordata</taxon>
        <taxon>Craniata</taxon>
        <taxon>Vertebrata</taxon>
        <taxon>Euteleostomi</taxon>
        <taxon>Actinopterygii</taxon>
        <taxon>Neopterygii</taxon>
        <taxon>Teleostei</taxon>
        <taxon>Neoteleostei</taxon>
        <taxon>Acanthomorphata</taxon>
        <taxon>Zeiogadaria</taxon>
        <taxon>Gadariae</taxon>
        <taxon>Gadiformes</taxon>
        <taxon>Gadoidei</taxon>
        <taxon>Merlucciidae</taxon>
        <taxon>Merluccius</taxon>
    </lineage>
</organism>
<dbReference type="InterPro" id="IPR011598">
    <property type="entry name" value="bHLH_dom"/>
</dbReference>
<protein>
    <submittedName>
        <fullName evidence="8">Transcription factor HES-7.1-A</fullName>
    </submittedName>
</protein>
<sequence length="207" mass="23468">METPECHSHKDYRRVPKSEMEKRRRHRINDSLETLRLLLLENTGNEKLSNPKVEKAEILESVVHFIKAEVKSHPAKRTRPWDSPDPEDGSSSSPPWKRPYGEGMRSCWRRVGEFISAKSQQVDADQDHDQDHSPARNSPEGSPSSYFTPTSASTPSGTPTVDLTLLSALLSAPRTRTRSPTGRDTSDHFAPDPKRTPLDPVWRPWPQ</sequence>
<dbReference type="GO" id="GO:0046983">
    <property type="term" value="F:protein dimerization activity"/>
    <property type="evidence" value="ECO:0007669"/>
    <property type="project" value="InterPro"/>
</dbReference>
<feature type="domain" description="BHLH" evidence="7">
    <location>
        <begin position="12"/>
        <end position="69"/>
    </location>
</feature>
<evidence type="ECO:0000256" key="4">
    <source>
        <dbReference type="ARBA" id="ARBA00023163"/>
    </source>
</evidence>
<dbReference type="InterPro" id="IPR036638">
    <property type="entry name" value="HLH_DNA-bd_sf"/>
</dbReference>
<proteinExistence type="predicted"/>
<comment type="caution">
    <text evidence="8">The sequence shown here is derived from an EMBL/GenBank/DDBJ whole genome shotgun (WGS) entry which is preliminary data.</text>
</comment>
<keyword evidence="4" id="KW-0804">Transcription</keyword>
<dbReference type="SUPFAM" id="SSF47459">
    <property type="entry name" value="HLH, helix-loop-helix DNA-binding domain"/>
    <property type="match status" value="1"/>
</dbReference>
<feature type="compositionally biased region" description="Basic and acidic residues" evidence="6">
    <location>
        <begin position="1"/>
        <end position="22"/>
    </location>
</feature>
<comment type="subcellular location">
    <subcellularLocation>
        <location evidence="1">Nucleus</location>
    </subcellularLocation>
</comment>
<evidence type="ECO:0000313" key="9">
    <source>
        <dbReference type="Proteomes" id="UP001174136"/>
    </source>
</evidence>
<feature type="compositionally biased region" description="Basic and acidic residues" evidence="6">
    <location>
        <begin position="184"/>
        <end position="197"/>
    </location>
</feature>
<dbReference type="SMART" id="SM00353">
    <property type="entry name" value="HLH"/>
    <property type="match status" value="1"/>
</dbReference>
<evidence type="ECO:0000256" key="1">
    <source>
        <dbReference type="ARBA" id="ARBA00004123"/>
    </source>
</evidence>
<reference evidence="8" key="1">
    <citation type="journal article" date="2023" name="Front. Mar. Sci.">
        <title>A new Merluccius polli reference genome to investigate the effects of global change in West African waters.</title>
        <authorList>
            <person name="Mateo J.L."/>
            <person name="Blanco-Fernandez C."/>
            <person name="Garcia-Vazquez E."/>
            <person name="Machado-Schiaffino G."/>
        </authorList>
    </citation>
    <scope>NUCLEOTIDE SEQUENCE</scope>
    <source>
        <strain evidence="8">C29</strain>
        <tissue evidence="8">Fin</tissue>
    </source>
</reference>
<dbReference type="EMBL" id="JAOPHQ010003142">
    <property type="protein sequence ID" value="KAK0144309.1"/>
    <property type="molecule type" value="Genomic_DNA"/>
</dbReference>
<feature type="compositionally biased region" description="Basic and acidic residues" evidence="6">
    <location>
        <begin position="125"/>
        <end position="134"/>
    </location>
</feature>
<dbReference type="Proteomes" id="UP001174136">
    <property type="component" value="Unassembled WGS sequence"/>
</dbReference>
<dbReference type="Pfam" id="PF00010">
    <property type="entry name" value="HLH"/>
    <property type="match status" value="1"/>
</dbReference>
<evidence type="ECO:0000313" key="8">
    <source>
        <dbReference type="EMBL" id="KAK0144309.1"/>
    </source>
</evidence>
<evidence type="ECO:0000256" key="6">
    <source>
        <dbReference type="SAM" id="MobiDB-lite"/>
    </source>
</evidence>
<dbReference type="GO" id="GO:0005634">
    <property type="term" value="C:nucleus"/>
    <property type="evidence" value="ECO:0007669"/>
    <property type="project" value="UniProtKB-SubCell"/>
</dbReference>
<dbReference type="Gene3D" id="4.10.280.10">
    <property type="entry name" value="Helix-loop-helix DNA-binding domain"/>
    <property type="match status" value="1"/>
</dbReference>
<evidence type="ECO:0000256" key="5">
    <source>
        <dbReference type="ARBA" id="ARBA00023242"/>
    </source>
</evidence>
<keyword evidence="2" id="KW-0678">Repressor</keyword>
<feature type="region of interest" description="Disordered" evidence="6">
    <location>
        <begin position="69"/>
        <end position="102"/>
    </location>
</feature>
<evidence type="ECO:0000256" key="2">
    <source>
        <dbReference type="ARBA" id="ARBA00022491"/>
    </source>
</evidence>
<dbReference type="InterPro" id="IPR050370">
    <property type="entry name" value="HES_HEY"/>
</dbReference>
<keyword evidence="9" id="KW-1185">Reference proteome</keyword>
<keyword evidence="5" id="KW-0539">Nucleus</keyword>
<feature type="compositionally biased region" description="Low complexity" evidence="6">
    <location>
        <begin position="148"/>
        <end position="160"/>
    </location>
</feature>
<feature type="region of interest" description="Disordered" evidence="6">
    <location>
        <begin position="117"/>
        <end position="207"/>
    </location>
</feature>